<dbReference type="Pfam" id="PF23114">
    <property type="entry name" value="NAD-bd_HRPKS_sdrA"/>
    <property type="match status" value="1"/>
</dbReference>
<reference evidence="11 12" key="1">
    <citation type="submission" date="2019-04" db="EMBL/GenBank/DDBJ databases">
        <title>Fungal friends and foes A comparative genomics study of 23 Aspergillus species from section Flavi.</title>
        <authorList>
            <consortium name="DOE Joint Genome Institute"/>
            <person name="Kjaerbolling I."/>
            <person name="Vesth T.C."/>
            <person name="Frisvad J.C."/>
            <person name="Nybo J.L."/>
            <person name="Theobald S."/>
            <person name="Kildgaard S."/>
            <person name="Petersen T.I."/>
            <person name="Kuo A."/>
            <person name="Sato A."/>
            <person name="Lyhne E.K."/>
            <person name="Kogle M.E."/>
            <person name="Wiebenga A."/>
            <person name="Kun R.S."/>
            <person name="Lubbers R.J."/>
            <person name="Makela M.R."/>
            <person name="Barry K."/>
            <person name="Chovatia M."/>
            <person name="Clum A."/>
            <person name="Daum C."/>
            <person name="Haridas S."/>
            <person name="He G."/>
            <person name="LaButti K."/>
            <person name="Lipzen A."/>
            <person name="Mondo S."/>
            <person name="Pangilinan J."/>
            <person name="Riley R."/>
            <person name="Salamov A."/>
            <person name="Simmons B.A."/>
            <person name="Magnuson J.K."/>
            <person name="Henrissat B."/>
            <person name="Mortensen U.H."/>
            <person name="Larsen T.O."/>
            <person name="De vries R.P."/>
            <person name="Grigoriev I.V."/>
            <person name="Machida M."/>
            <person name="Baker S.E."/>
            <person name="Andersen M.R."/>
        </authorList>
    </citation>
    <scope>NUCLEOTIDE SEQUENCE [LARGE SCALE GENOMIC DNA]</scope>
    <source>
        <strain evidence="11 12">CBS 126849</strain>
    </source>
</reference>
<dbReference type="GO" id="GO:0030639">
    <property type="term" value="P:polyketide biosynthetic process"/>
    <property type="evidence" value="ECO:0007669"/>
    <property type="project" value="UniProtKB-ARBA"/>
</dbReference>
<dbReference type="InterPro" id="IPR018201">
    <property type="entry name" value="Ketoacyl_synth_AS"/>
</dbReference>
<evidence type="ECO:0000256" key="2">
    <source>
        <dbReference type="ARBA" id="ARBA00022553"/>
    </source>
</evidence>
<evidence type="ECO:0000256" key="7">
    <source>
        <dbReference type="PROSITE-ProRule" id="PRU01363"/>
    </source>
</evidence>
<dbReference type="InterPro" id="IPR020841">
    <property type="entry name" value="PKS_Beta-ketoAc_synthase_dom"/>
</dbReference>
<feature type="region of interest" description="C-terminal hotdog fold" evidence="7">
    <location>
        <begin position="1094"/>
        <end position="1254"/>
    </location>
</feature>
<dbReference type="GO" id="GO:1901336">
    <property type="term" value="P:lactone biosynthetic process"/>
    <property type="evidence" value="ECO:0007669"/>
    <property type="project" value="UniProtKB-ARBA"/>
</dbReference>
<feature type="domain" description="PKS/mFAS DH" evidence="10">
    <location>
        <begin position="932"/>
        <end position="1254"/>
    </location>
</feature>
<dbReference type="InterPro" id="IPR056501">
    <property type="entry name" value="NAD-bd_HRPKS_sdrA"/>
</dbReference>
<dbReference type="Pfam" id="PF02801">
    <property type="entry name" value="Ketoacyl-synt_C"/>
    <property type="match status" value="1"/>
</dbReference>
<feature type="active site" description="Proton acceptor; for dehydratase activity" evidence="7">
    <location>
        <position position="964"/>
    </location>
</feature>
<organism evidence="11 12">
    <name type="scientific">Aspergillus novoparasiticus</name>
    <dbReference type="NCBI Taxonomy" id="986946"/>
    <lineage>
        <taxon>Eukaryota</taxon>
        <taxon>Fungi</taxon>
        <taxon>Dikarya</taxon>
        <taxon>Ascomycota</taxon>
        <taxon>Pezizomycotina</taxon>
        <taxon>Eurotiomycetes</taxon>
        <taxon>Eurotiomycetidae</taxon>
        <taxon>Eurotiales</taxon>
        <taxon>Aspergillaceae</taxon>
        <taxon>Aspergillus</taxon>
        <taxon>Aspergillus subgen. Circumdati</taxon>
    </lineage>
</organism>
<dbReference type="PANTHER" id="PTHR43775:SF13">
    <property type="entry name" value="POLYKETIDE SYNTHASE 1"/>
    <property type="match status" value="1"/>
</dbReference>
<dbReference type="GO" id="GO:0006633">
    <property type="term" value="P:fatty acid biosynthetic process"/>
    <property type="evidence" value="ECO:0007669"/>
    <property type="project" value="InterPro"/>
</dbReference>
<gene>
    <name evidence="11" type="ORF">BDV33DRAFT_209234</name>
</gene>
<dbReference type="InterPro" id="IPR013154">
    <property type="entry name" value="ADH-like_N"/>
</dbReference>
<dbReference type="Gene3D" id="3.40.50.720">
    <property type="entry name" value="NAD(P)-binding Rossmann-like Domain"/>
    <property type="match status" value="2"/>
</dbReference>
<keyword evidence="4" id="KW-0521">NADP</keyword>
<dbReference type="Pfam" id="PF00550">
    <property type="entry name" value="PP-binding"/>
    <property type="match status" value="1"/>
</dbReference>
<dbReference type="Gene3D" id="1.10.1200.10">
    <property type="entry name" value="ACP-like"/>
    <property type="match status" value="1"/>
</dbReference>
<dbReference type="InterPro" id="IPR020807">
    <property type="entry name" value="PKS_DH"/>
</dbReference>
<dbReference type="Gene3D" id="3.30.70.3290">
    <property type="match status" value="1"/>
</dbReference>
<dbReference type="GO" id="GO:0004315">
    <property type="term" value="F:3-oxoacyl-[acyl-carrier-protein] synthase activity"/>
    <property type="evidence" value="ECO:0007669"/>
    <property type="project" value="InterPro"/>
</dbReference>
<dbReference type="GO" id="GO:0004312">
    <property type="term" value="F:fatty acid synthase activity"/>
    <property type="evidence" value="ECO:0007669"/>
    <property type="project" value="TreeGrafter"/>
</dbReference>
<dbReference type="InterPro" id="IPR042104">
    <property type="entry name" value="PKS_dehydratase_sf"/>
</dbReference>
<dbReference type="InterPro" id="IPR049900">
    <property type="entry name" value="PKS_mFAS_DH"/>
</dbReference>
<protein>
    <submittedName>
        <fullName evidence="11">Fatty acid synthase S-acetyltransferase</fullName>
    </submittedName>
</protein>
<dbReference type="SUPFAM" id="SSF47336">
    <property type="entry name" value="ACP-like"/>
    <property type="match status" value="1"/>
</dbReference>
<dbReference type="SUPFAM" id="SSF55048">
    <property type="entry name" value="Probable ACP-binding domain of malonyl-CoA ACP transacylase"/>
    <property type="match status" value="1"/>
</dbReference>
<dbReference type="InterPro" id="IPR011032">
    <property type="entry name" value="GroES-like_sf"/>
</dbReference>
<dbReference type="InterPro" id="IPR016035">
    <property type="entry name" value="Acyl_Trfase/lysoPLipase"/>
</dbReference>
<evidence type="ECO:0000256" key="6">
    <source>
        <dbReference type="ARBA" id="ARBA00023315"/>
    </source>
</evidence>
<dbReference type="Pfam" id="PF08240">
    <property type="entry name" value="ADH_N"/>
    <property type="match status" value="1"/>
</dbReference>
<accession>A0A5N6EDR4</accession>
<dbReference type="InterPro" id="IPR036736">
    <property type="entry name" value="ACP-like_sf"/>
</dbReference>
<dbReference type="GO" id="GO:0016491">
    <property type="term" value="F:oxidoreductase activity"/>
    <property type="evidence" value="ECO:0007669"/>
    <property type="project" value="InterPro"/>
</dbReference>
<dbReference type="GO" id="GO:0031177">
    <property type="term" value="F:phosphopantetheine binding"/>
    <property type="evidence" value="ECO:0007669"/>
    <property type="project" value="InterPro"/>
</dbReference>
<keyword evidence="6" id="KW-0012">Acyltransferase</keyword>
<feature type="domain" description="Carrier" evidence="8">
    <location>
        <begin position="2312"/>
        <end position="2389"/>
    </location>
</feature>
<evidence type="ECO:0000313" key="11">
    <source>
        <dbReference type="EMBL" id="KAB8214490.1"/>
    </source>
</evidence>
<dbReference type="Gene3D" id="3.90.180.10">
    <property type="entry name" value="Medium-chain alcohol dehydrogenases, catalytic domain"/>
    <property type="match status" value="1"/>
</dbReference>
<keyword evidence="3 11" id="KW-0808">Transferase</keyword>
<dbReference type="SUPFAM" id="SSF51735">
    <property type="entry name" value="NAD(P)-binding Rossmann-fold domains"/>
    <property type="match status" value="2"/>
</dbReference>
<dbReference type="SMART" id="SM00823">
    <property type="entry name" value="PKS_PP"/>
    <property type="match status" value="1"/>
</dbReference>
<dbReference type="PROSITE" id="PS00012">
    <property type="entry name" value="PHOSPHOPANTETHEINE"/>
    <property type="match status" value="1"/>
</dbReference>
<dbReference type="InterPro" id="IPR016039">
    <property type="entry name" value="Thiolase-like"/>
</dbReference>
<dbReference type="InterPro" id="IPR001227">
    <property type="entry name" value="Ac_transferase_dom_sf"/>
</dbReference>
<dbReference type="InterPro" id="IPR032821">
    <property type="entry name" value="PKS_assoc"/>
</dbReference>
<dbReference type="CDD" id="cd05195">
    <property type="entry name" value="enoyl_red"/>
    <property type="match status" value="1"/>
</dbReference>
<dbReference type="InterPro" id="IPR020806">
    <property type="entry name" value="PKS_PP-bd"/>
</dbReference>
<dbReference type="InterPro" id="IPR049552">
    <property type="entry name" value="PKS_DH_N"/>
</dbReference>
<evidence type="ECO:0000259" key="9">
    <source>
        <dbReference type="PROSITE" id="PS52004"/>
    </source>
</evidence>
<dbReference type="SMART" id="SM00825">
    <property type="entry name" value="PKS_KS"/>
    <property type="match status" value="1"/>
</dbReference>
<evidence type="ECO:0000256" key="1">
    <source>
        <dbReference type="ARBA" id="ARBA00022450"/>
    </source>
</evidence>
<sequence>MIPSTKSQKDAQPTPMPIAVIGVSYRLPGAVTSEDDFWRFCSKAESAWSEIPRNRFTPEAFYHQNPDRLGSHEAKGGYFLRQDVSAFDAPFFGISSEEARAMDPQQRLLLECAYEALESAGASNETLANEDVAVLIGGTSSDYGHNNSRDPEQIPRYNVSGNGAAFLANRLSHFFNFRGPSFTVDTACSSSLTALHVACQSLRQGESSHALVGSCHLNLIPESFITFSSNSLLNSSGKCHSFDQEAKSGYGRGEGVACVFLRPLEAAIEANDNILAVISNTGINQDGYTPSISAPSAAAQERLIRSVYESAGIDPRLTAFVEAHGTGTHVGDPVEVRALYEVFGKERDPTTPLLIGSAKSHFGHAEGASGMISLVKAVLMLHRGYIIPNADYKEPRKDIPWADWNIKVSNRFMPWPRELPYLSINNFGLGGANAHVVLCSTHHVVSGNLGSVYVSAKETVDTRRVYVLSGNTEDAVLRQVRDLELYLERHPAAFDGRIMYNLAYTLGERRARLPWKLVTSARTADELLAGLCAKGTRPRKSSFEPTIAFVFTGQGAQWSGMGRELLDYYPVFREVIEAVDKQLITLSAGFTVTEQLRAPQEQSQIFLPHISQTACTAVQVALTELLRSWGVAPCAVLGHSSGEIAAAYAAGIISLHDAVLIAYARGKAVLDLQVKFPEIKGAMVAIGAPVETVHSLLHQVKAGHACVACINSPHNVTVSGDKSAIQELHSMADLAGLFVRRLRVTTAYHSHHMRLVADSYRETIRMIRPQSSALQFYSSTRAQRLESDELDASYWVENLVGCVQFASNLERALGTQKLNKPNVDVLIEVGPHPALCSSIQEILQFSGHSERTEYLSTLRRNIDGTTAMHDLATNLILKGVNMRMGGVNIVKSNAIKPRVIENLPRYAWDHRNSYWHSTRLGSNHLFKPFPRHDLLGSLSAEFNELEPMWRTVIRLEDNPWIKDHRVQGRATFPLAAFVLMATEGARQSSILRKAMVDTFKLRELHMEKMLVIPDSTPVEIVTCIRPHNTGTSASSSTWNEVRIFSWVRGTGWAQNFRALVSTQSQRTTNTVDTKSAIEDFLKMQHVDAIRSSCTEPYSTELLYEHLEDVGFQYDRIFRCLRDAVGDITGTMATSAVTTPKAVEDNSSGLEQAKMRVHPTIVDLCFQTAWLTFGASTSGLETLYVPTYVEEIILSANLDIRPSDELTFHAKRTSPVTTDRPVSSNVWGCKEGCLENPFIGVKGLELKPIDTSNLPSDRKLTKKIYDRFQMEHCLDFIRSPLQVQYRGGKSPQAEERSDTALSNRLTAFQQAGSCLRIMSNQKPNLRILEIGTSLLSTAQILASLPNEPNFQQYVFADISGFDATDKTTYLGKWSDSVQWQPYSSLEVYANQGQQEESFDIILVTNIAPSRPTMDLILPRLRQTLVDGGKLVIVTPEDSCHSCREPVSQVTLGQALQEYEFSGIDLVLDAADPQDVGRVFVSSSTVPKLPAQTKLSIVHNGDMDYLWLSSLALTLEATIGLATVIQSLDEPVQEGSICVFVGDLKQPILANISSGAFEKIRQLILRSAGLLWITREAYLDCKVPSGALVYGLARTVRSELDLPFVTLDLGSQADCPLLDEAQAIASVLNTVFHRISILCSGDYEFTVRDGVISVPRVVSDPKFNDTLSRMSGSAPEIQPLLQSDRPLTLTIKDFGALESLYFTDAPKRDLSATSLPPHCIEVDVRCVGLNFKDVMHANKQLSADGFGLECSGVVIRVGTNVNDIRAGDRVCAFASNCFATRVTCPAACAWRIGPQMSFEVAASIPAVFATAVYSLLYVGRLQRSEKVLIHAAAGGVGQAAIMIAQSCGAEVFATVGNADKKAMLHDKYGIPESHIFFSRDLSFVDRIAESTQGLGVDVVLNCLAGELLQGSLKCLASFGRFVEIGKKDILMNSSLEMSPFANNISFSAVDLSSFAQQRPGLLKDLLAQSFKLWDAGQIHPVYPLNIFDATDLGSAFKLLQSGQSMGKVVVHFKESSMVQVFPARRDPRFLEPNATYIVVGGTGGLGRSITSLLAKHGAKNILIVSRHGPASEGVGELIASLATQGVTAQALSCDVADKNQVERTLLPYLRQAPPTRGVVHSAMVLRDTVFENLTHSAWNTVLRPKVDGVYNLSELLDQLDCPLDFFVALSSVTGIVGNRGQSAYAAANTFLDAFTQYNKARGLPFTSIDLPYIKDIGVLANDVQARDLFAARLGADGMNEDEFQNLLTTAIHPQAGLGSNSHIMAIIPLSNGEQSFWARDARFSNVIRRCSENAMDSTNQTSGDALKRIRSFNEAYKLVTQGLAHKVSAIMMCAENTIDATTSISRLNLDSLSAIEIRKWLSREFEVSLQLLEILTCPSLGDLATLALTRSNLVPSQRKVDWKLAEKQ</sequence>
<dbReference type="InterPro" id="IPR049551">
    <property type="entry name" value="PKS_DH_C"/>
</dbReference>
<dbReference type="Gene3D" id="3.10.129.110">
    <property type="entry name" value="Polyketide synthase dehydratase"/>
    <property type="match status" value="1"/>
</dbReference>
<dbReference type="InterPro" id="IPR014030">
    <property type="entry name" value="Ketoacyl_synth_N"/>
</dbReference>
<evidence type="ECO:0000259" key="10">
    <source>
        <dbReference type="PROSITE" id="PS52019"/>
    </source>
</evidence>
<dbReference type="Gene3D" id="3.40.50.150">
    <property type="entry name" value="Vaccinia Virus protein VP39"/>
    <property type="match status" value="1"/>
</dbReference>
<dbReference type="Pfam" id="PF08659">
    <property type="entry name" value="KR"/>
    <property type="match status" value="1"/>
</dbReference>
<dbReference type="InterPro" id="IPR006162">
    <property type="entry name" value="Ppantetheine_attach_site"/>
</dbReference>
<dbReference type="FunFam" id="3.40.366.10:FF:000002">
    <property type="entry name" value="Probable polyketide synthase 2"/>
    <property type="match status" value="1"/>
</dbReference>
<dbReference type="SMART" id="SM00829">
    <property type="entry name" value="PKS_ER"/>
    <property type="match status" value="1"/>
</dbReference>
<keyword evidence="5" id="KW-0511">Multifunctional enzyme</keyword>
<dbReference type="InterPro" id="IPR016036">
    <property type="entry name" value="Malonyl_transacylase_ACP-bd"/>
</dbReference>
<evidence type="ECO:0000256" key="3">
    <source>
        <dbReference type="ARBA" id="ARBA00022679"/>
    </source>
</evidence>
<dbReference type="InterPro" id="IPR020843">
    <property type="entry name" value="ER"/>
</dbReference>
<dbReference type="PROSITE" id="PS00606">
    <property type="entry name" value="KS3_1"/>
    <property type="match status" value="1"/>
</dbReference>
<dbReference type="SUPFAM" id="SSF50129">
    <property type="entry name" value="GroES-like"/>
    <property type="match status" value="1"/>
</dbReference>
<dbReference type="Gene3D" id="3.40.366.10">
    <property type="entry name" value="Malonyl-Coenzyme A Acyl Carrier Protein, domain 2"/>
    <property type="match status" value="1"/>
</dbReference>
<dbReference type="Pfam" id="PF16197">
    <property type="entry name" value="KAsynt_C_assoc"/>
    <property type="match status" value="1"/>
</dbReference>
<dbReference type="FunFam" id="3.40.50.720:FF:000209">
    <property type="entry name" value="Polyketide synthase Pks12"/>
    <property type="match status" value="1"/>
</dbReference>
<dbReference type="PANTHER" id="PTHR43775">
    <property type="entry name" value="FATTY ACID SYNTHASE"/>
    <property type="match status" value="1"/>
</dbReference>
<name>A0A5N6EDR4_9EURO</name>
<dbReference type="InterPro" id="IPR014031">
    <property type="entry name" value="Ketoacyl_synth_C"/>
</dbReference>
<dbReference type="Pfam" id="PF14765">
    <property type="entry name" value="PS-DH"/>
    <property type="match status" value="1"/>
</dbReference>
<dbReference type="SUPFAM" id="SSF53335">
    <property type="entry name" value="S-adenosyl-L-methionine-dependent methyltransferases"/>
    <property type="match status" value="1"/>
</dbReference>
<keyword evidence="2" id="KW-0597">Phosphoprotein</keyword>
<dbReference type="CDD" id="cd00833">
    <property type="entry name" value="PKS"/>
    <property type="match status" value="1"/>
</dbReference>
<dbReference type="SMART" id="SM00826">
    <property type="entry name" value="PKS_DH"/>
    <property type="match status" value="1"/>
</dbReference>
<dbReference type="InterPro" id="IPR009081">
    <property type="entry name" value="PP-bd_ACP"/>
</dbReference>
<dbReference type="SMART" id="SM00822">
    <property type="entry name" value="PKS_KR"/>
    <property type="match status" value="1"/>
</dbReference>
<keyword evidence="12" id="KW-1185">Reference proteome</keyword>
<dbReference type="EMBL" id="ML733534">
    <property type="protein sequence ID" value="KAB8214490.1"/>
    <property type="molecule type" value="Genomic_DNA"/>
</dbReference>
<dbReference type="InterPro" id="IPR014043">
    <property type="entry name" value="Acyl_transferase_dom"/>
</dbReference>
<dbReference type="PROSITE" id="PS52004">
    <property type="entry name" value="KS3_2"/>
    <property type="match status" value="1"/>
</dbReference>
<dbReference type="Pfam" id="PF00109">
    <property type="entry name" value="ketoacyl-synt"/>
    <property type="match status" value="1"/>
</dbReference>
<dbReference type="Pfam" id="PF13602">
    <property type="entry name" value="ADH_zinc_N_2"/>
    <property type="match status" value="1"/>
</dbReference>
<dbReference type="Proteomes" id="UP000326799">
    <property type="component" value="Unassembled WGS sequence"/>
</dbReference>
<dbReference type="Pfam" id="PF00698">
    <property type="entry name" value="Acyl_transf_1"/>
    <property type="match status" value="1"/>
</dbReference>
<feature type="active site" description="Proton donor; for dehydratase activity" evidence="7">
    <location>
        <position position="1162"/>
    </location>
</feature>
<dbReference type="PROSITE" id="PS52019">
    <property type="entry name" value="PKS_MFAS_DH"/>
    <property type="match status" value="1"/>
</dbReference>
<evidence type="ECO:0000259" key="8">
    <source>
        <dbReference type="PROSITE" id="PS50075"/>
    </source>
</evidence>
<evidence type="ECO:0000256" key="4">
    <source>
        <dbReference type="ARBA" id="ARBA00022857"/>
    </source>
</evidence>
<dbReference type="SUPFAM" id="SSF53901">
    <property type="entry name" value="Thiolase-like"/>
    <property type="match status" value="1"/>
</dbReference>
<dbReference type="Pfam" id="PF21089">
    <property type="entry name" value="PKS_DH_N"/>
    <property type="match status" value="1"/>
</dbReference>
<dbReference type="SUPFAM" id="SSF52151">
    <property type="entry name" value="FabD/lysophospholipase-like"/>
    <property type="match status" value="1"/>
</dbReference>
<dbReference type="InterPro" id="IPR057326">
    <property type="entry name" value="KR_dom"/>
</dbReference>
<evidence type="ECO:0000256" key="5">
    <source>
        <dbReference type="ARBA" id="ARBA00023268"/>
    </source>
</evidence>
<dbReference type="InterPro" id="IPR013968">
    <property type="entry name" value="PKS_KR"/>
</dbReference>
<dbReference type="Gene3D" id="3.40.47.10">
    <property type="match status" value="1"/>
</dbReference>
<dbReference type="PROSITE" id="PS50075">
    <property type="entry name" value="CARRIER"/>
    <property type="match status" value="1"/>
</dbReference>
<feature type="domain" description="Ketosynthase family 3 (KS3)" evidence="9">
    <location>
        <begin position="15"/>
        <end position="440"/>
    </location>
</feature>
<feature type="region of interest" description="N-terminal hotdog fold" evidence="7">
    <location>
        <begin position="932"/>
        <end position="1067"/>
    </location>
</feature>
<keyword evidence="1" id="KW-0596">Phosphopantetheine</keyword>
<proteinExistence type="predicted"/>
<dbReference type="InterPro" id="IPR050091">
    <property type="entry name" value="PKS_NRPS_Biosynth_Enz"/>
</dbReference>
<evidence type="ECO:0000313" key="12">
    <source>
        <dbReference type="Proteomes" id="UP000326799"/>
    </source>
</evidence>
<dbReference type="InterPro" id="IPR036291">
    <property type="entry name" value="NAD(P)-bd_dom_sf"/>
</dbReference>
<dbReference type="InterPro" id="IPR029063">
    <property type="entry name" value="SAM-dependent_MTases_sf"/>
</dbReference>
<dbReference type="SMART" id="SM00827">
    <property type="entry name" value="PKS_AT"/>
    <property type="match status" value="1"/>
</dbReference>